<name>Q9BKE9_EUDVA</name>
<proteinExistence type="evidence at transcript level"/>
<evidence type="ECO:0000256" key="9">
    <source>
        <dbReference type="PIRSR" id="PIRSR036517-2"/>
    </source>
</evidence>
<keyword evidence="6 7" id="KW-0408">Iron</keyword>
<feature type="domain" description="Globin" evidence="12">
    <location>
        <begin position="19"/>
        <end position="160"/>
    </location>
</feature>
<evidence type="ECO:0000256" key="4">
    <source>
        <dbReference type="ARBA" id="ARBA00022723"/>
    </source>
</evidence>
<dbReference type="GO" id="GO:0005833">
    <property type="term" value="C:hemoglobin complex"/>
    <property type="evidence" value="ECO:0007669"/>
    <property type="project" value="UniProtKB-UniRule"/>
</dbReference>
<evidence type="ECO:0000256" key="2">
    <source>
        <dbReference type="ARBA" id="ARBA00022617"/>
    </source>
</evidence>
<dbReference type="InterPro" id="IPR044399">
    <property type="entry name" value="Mb-like_M"/>
</dbReference>
<dbReference type="InterPro" id="IPR000971">
    <property type="entry name" value="Globin"/>
</dbReference>
<feature type="signal peptide" evidence="11">
    <location>
        <begin position="1"/>
        <end position="18"/>
    </location>
</feature>
<organism evidence="13">
    <name type="scientific">Eudistylia vancouveri</name>
    <name type="common">Northern feather duster worm</name>
    <dbReference type="NCBI Taxonomy" id="6364"/>
    <lineage>
        <taxon>Eukaryota</taxon>
        <taxon>Metazoa</taxon>
        <taxon>Spiralia</taxon>
        <taxon>Lophotrochozoa</taxon>
        <taxon>Annelida</taxon>
        <taxon>Polychaeta</taxon>
        <taxon>Sedentaria</taxon>
        <taxon>Canalipalpata</taxon>
        <taxon>Sabellida</taxon>
        <taxon>Sabellidae</taxon>
        <taxon>Eudistylia</taxon>
    </lineage>
</organism>
<accession>Q9BKE9</accession>
<dbReference type="InterPro" id="IPR014610">
    <property type="entry name" value="Haemoglobin_extracell"/>
</dbReference>
<feature type="disulfide bond" evidence="9">
    <location>
        <begin position="20"/>
        <end position="150"/>
    </location>
</feature>
<dbReference type="PROSITE" id="PS01033">
    <property type="entry name" value="GLOBIN"/>
    <property type="match status" value="1"/>
</dbReference>
<evidence type="ECO:0000256" key="3">
    <source>
        <dbReference type="ARBA" id="ARBA00022621"/>
    </source>
</evidence>
<evidence type="ECO:0000256" key="10">
    <source>
        <dbReference type="RuleBase" id="RU000356"/>
    </source>
</evidence>
<dbReference type="InterPro" id="IPR012292">
    <property type="entry name" value="Globin/Proto"/>
</dbReference>
<keyword evidence="5 11" id="KW-0732">Signal</keyword>
<keyword evidence="2 7" id="KW-0349">Heme</keyword>
<keyword evidence="1 7" id="KW-0813">Transport</keyword>
<dbReference type="PIRSF" id="PIRSF036517">
    <property type="entry name" value="Ext_hemo"/>
    <property type="match status" value="1"/>
</dbReference>
<sequence length="160" mass="17891">MLLKVLLITACLVATALAGCNEIKRLKVKLQWAQSFGFENTREDFEDELFRNFFKRKPDAPEKFFTRVRGDNIYSPEFRAFGMRVASGLDMVLSLSDDEAAFQAALAFLKAQHAPLGIGAEFNLAFKEAVLDTVAAHVGRCFDKDAWNACMEIIMTGIQS</sequence>
<dbReference type="GO" id="GO:0019825">
    <property type="term" value="F:oxygen binding"/>
    <property type="evidence" value="ECO:0007669"/>
    <property type="project" value="UniProtKB-UniRule"/>
</dbReference>
<evidence type="ECO:0000256" key="7">
    <source>
        <dbReference type="PIRNR" id="PIRNR036517"/>
    </source>
</evidence>
<evidence type="ECO:0000256" key="8">
    <source>
        <dbReference type="PIRSR" id="PIRSR036517-1"/>
    </source>
</evidence>
<dbReference type="Gene3D" id="1.10.490.10">
    <property type="entry name" value="Globins"/>
    <property type="match status" value="1"/>
</dbReference>
<feature type="chain" id="PRO_5004327280" description="Extracellular globin" evidence="11">
    <location>
        <begin position="19"/>
        <end position="160"/>
    </location>
</feature>
<dbReference type="EMBL" id="AF257469">
    <property type="protein sequence ID" value="AAK16680.1"/>
    <property type="molecule type" value="mRNA"/>
</dbReference>
<feature type="binding site" description="proximal binding residue" evidence="8">
    <location>
        <position position="113"/>
    </location>
    <ligand>
        <name>heme b</name>
        <dbReference type="ChEBI" id="CHEBI:60344"/>
    </ligand>
    <ligandPart>
        <name>Fe</name>
        <dbReference type="ChEBI" id="CHEBI:18248"/>
    </ligandPart>
</feature>
<dbReference type="Pfam" id="PF00042">
    <property type="entry name" value="Globin"/>
    <property type="match status" value="1"/>
</dbReference>
<keyword evidence="9" id="KW-1015">Disulfide bond</keyword>
<evidence type="ECO:0000259" key="12">
    <source>
        <dbReference type="PROSITE" id="PS01033"/>
    </source>
</evidence>
<dbReference type="GO" id="GO:0005344">
    <property type="term" value="F:oxygen carrier activity"/>
    <property type="evidence" value="ECO:0007669"/>
    <property type="project" value="UniProtKB-UniRule"/>
</dbReference>
<evidence type="ECO:0000256" key="11">
    <source>
        <dbReference type="SAM" id="SignalP"/>
    </source>
</evidence>
<dbReference type="GO" id="GO:0020037">
    <property type="term" value="F:heme binding"/>
    <property type="evidence" value="ECO:0007669"/>
    <property type="project" value="UniProtKB-UniRule"/>
</dbReference>
<dbReference type="GO" id="GO:0005576">
    <property type="term" value="C:extracellular region"/>
    <property type="evidence" value="ECO:0007669"/>
    <property type="project" value="UniProtKB-UniRule"/>
</dbReference>
<dbReference type="PROSITE" id="PS00306">
    <property type="entry name" value="CASEIN_ALPHA_BETA"/>
    <property type="match status" value="1"/>
</dbReference>
<dbReference type="PIR" id="JC7606">
    <property type="entry name" value="JC7606"/>
</dbReference>
<evidence type="ECO:0000256" key="5">
    <source>
        <dbReference type="ARBA" id="ARBA00022729"/>
    </source>
</evidence>
<dbReference type="SMR" id="Q9BKE9"/>
<comment type="similarity">
    <text evidence="7 10">Belongs to the globin family.</text>
</comment>
<reference evidence="13" key="1">
    <citation type="journal article" date="2001" name="Biochem. Biophys. Res. Commun.">
        <title>Protein and gene structure of a chlorocruorin chain of Eudistylia vancouverii.</title>
        <authorList>
            <person name="Dewilde S."/>
            <person name="Van Hauwaert M.L."/>
            <person name="Vinogradov S."/>
            <person name="Vierstraete A."/>
            <person name="Vanfleteren J."/>
            <person name="Moens L."/>
        </authorList>
    </citation>
    <scope>NUCLEOTIDE SEQUENCE</scope>
</reference>
<dbReference type="GO" id="GO:0005506">
    <property type="term" value="F:iron ion binding"/>
    <property type="evidence" value="ECO:0007669"/>
    <property type="project" value="UniProtKB-UniRule"/>
</dbReference>
<dbReference type="SUPFAM" id="SSF46458">
    <property type="entry name" value="Globin-like"/>
    <property type="match status" value="1"/>
</dbReference>
<keyword evidence="3 7" id="KW-0561">Oxygen transport</keyword>
<dbReference type="AlphaFoldDB" id="Q9BKE9"/>
<evidence type="ECO:0000256" key="6">
    <source>
        <dbReference type="ARBA" id="ARBA00023004"/>
    </source>
</evidence>
<evidence type="ECO:0000256" key="1">
    <source>
        <dbReference type="ARBA" id="ARBA00022448"/>
    </source>
</evidence>
<dbReference type="PROSITE" id="PS51257">
    <property type="entry name" value="PROKAR_LIPOPROTEIN"/>
    <property type="match status" value="1"/>
</dbReference>
<keyword evidence="4 7" id="KW-0479">Metal-binding</keyword>
<dbReference type="InterPro" id="IPR031305">
    <property type="entry name" value="Casein_CS"/>
</dbReference>
<evidence type="ECO:0000313" key="13">
    <source>
        <dbReference type="EMBL" id="AAK16680.1"/>
    </source>
</evidence>
<dbReference type="CDD" id="cd01040">
    <property type="entry name" value="Mb-like"/>
    <property type="match status" value="1"/>
</dbReference>
<dbReference type="InterPro" id="IPR009050">
    <property type="entry name" value="Globin-like_sf"/>
</dbReference>
<protein>
    <recommendedName>
        <fullName evidence="7">Extracellular globin</fullName>
    </recommendedName>
</protein>